<dbReference type="AlphaFoldDB" id="A0A0U3H1B0"/>
<evidence type="ECO:0000313" key="3">
    <source>
        <dbReference type="Proteomes" id="UP000069015"/>
    </source>
</evidence>
<name>A0A0U3H1B0_9GAMM</name>
<feature type="signal peptide" evidence="1">
    <location>
        <begin position="1"/>
        <end position="23"/>
    </location>
</feature>
<feature type="chain" id="PRO_5006839257" description="DUF4402 domain-containing protein" evidence="1">
    <location>
        <begin position="24"/>
        <end position="194"/>
    </location>
</feature>
<dbReference type="Proteomes" id="UP000069015">
    <property type="component" value="Chromosome 1"/>
</dbReference>
<protein>
    <recommendedName>
        <fullName evidence="4">DUF4402 domain-containing protein</fullName>
    </recommendedName>
</protein>
<evidence type="ECO:0008006" key="4">
    <source>
        <dbReference type="Google" id="ProtNLM"/>
    </source>
</evidence>
<gene>
    <name evidence="2" type="ORF">AT705_17010</name>
</gene>
<reference evidence="2 3" key="1">
    <citation type="submission" date="2015-12" db="EMBL/GenBank/DDBJ databases">
        <title>Complete genome sequence of Pseudoalteromonas rubra SCSIO 6842, harboring a conjugative plasmid.</title>
        <authorList>
            <person name="Li B."/>
            <person name="Wang X."/>
        </authorList>
    </citation>
    <scope>NUCLEOTIDE SEQUENCE [LARGE SCALE GENOMIC DNA]</scope>
    <source>
        <strain evidence="2 3">SCSIO 6842</strain>
    </source>
</reference>
<organism evidence="2 3">
    <name type="scientific">Pseudoalteromonas rubra</name>
    <dbReference type="NCBI Taxonomy" id="43658"/>
    <lineage>
        <taxon>Bacteria</taxon>
        <taxon>Pseudomonadati</taxon>
        <taxon>Pseudomonadota</taxon>
        <taxon>Gammaproteobacteria</taxon>
        <taxon>Alteromonadales</taxon>
        <taxon>Pseudoalteromonadaceae</taxon>
        <taxon>Pseudoalteromonas</taxon>
    </lineage>
</organism>
<evidence type="ECO:0000313" key="2">
    <source>
        <dbReference type="EMBL" id="ALU45139.1"/>
    </source>
</evidence>
<sequence length="194" mass="20175">MEKLMKKYSLLSILAVMPALTTAQPAEFKASVTVKNVFTFENTEPLSFGTIRASGDTGGVETATLVISANPNTAPRAASTDVAKAEIAILEPGSPAKFTVDGVAPYASLTITDPTETDVLPQSLPPGTPGFKLSAFTYYVTSGTTPAAATTTVQADADGKIAFNVGATLTTESADKGNYLDGEYEGTFNVELSY</sequence>
<dbReference type="KEGG" id="prr:AT705_17010"/>
<evidence type="ECO:0000256" key="1">
    <source>
        <dbReference type="SAM" id="SignalP"/>
    </source>
</evidence>
<keyword evidence="1" id="KW-0732">Signal</keyword>
<dbReference type="Pfam" id="PF14352">
    <property type="entry name" value="DUF4402"/>
    <property type="match status" value="1"/>
</dbReference>
<accession>A0A0U3H1B0</accession>
<proteinExistence type="predicted"/>
<dbReference type="EMBL" id="CP013611">
    <property type="protein sequence ID" value="ALU45139.1"/>
    <property type="molecule type" value="Genomic_DNA"/>
</dbReference>
<dbReference type="InterPro" id="IPR025514">
    <property type="entry name" value="DUF4402"/>
</dbReference>